<keyword evidence="8" id="KW-1185">Reference proteome</keyword>
<feature type="compositionally biased region" description="Low complexity" evidence="3">
    <location>
        <begin position="1251"/>
        <end position="1283"/>
    </location>
</feature>
<dbReference type="GO" id="GO:0031490">
    <property type="term" value="F:chromatin DNA binding"/>
    <property type="evidence" value="ECO:0007669"/>
    <property type="project" value="TreeGrafter"/>
</dbReference>
<feature type="coiled-coil region" evidence="2">
    <location>
        <begin position="854"/>
        <end position="918"/>
    </location>
</feature>
<proteinExistence type="inferred from homology"/>
<feature type="region of interest" description="Disordered" evidence="3">
    <location>
        <begin position="573"/>
        <end position="595"/>
    </location>
</feature>
<sequence>MSRGQSDDRLFAELRNQYLAAGLGRSRAEKLALNDLVHRRGVPIAGAAGGPVLDLNGPIFQAQQQQTAQQYLQQRQNAALDAARRQQERVRELQEQQQAEDAQDAAEAEDELGAAEDIYEQYTPAKVTEGLPHPDPIVETASLASVAPPDITYQHHLQDNVAGGSLSNAQLETVLYAFQRFQQQLPDGARAGFFMGDGAGVGKGRQIAAIIKEYWATGGRKVLWVSTSNDLRYDARRDLEDLGSDIPVHPPKKDNVPTGPLSRAYPDGGVLFVTYSLLVSKGSYKPPPGARGGRGARGGAGAGRGRGRGRGRGAWAVLDTATEDGNTAAEAAVEAKRDEVRRLFGSGSRLHQLVQWLGGADGRGDCLIILDECHKAKNLLDAAGNSSQTGLAVEALQDQLPMARLLYSSATGASEPDNLRYMVRLGTFGYPSIGNMIDILKASGLGALEMFCMGLKATGTYVSRTLSYKGAEFRMEMLQIDPIFRVMYDRSCLMWSLVYNVLRALPRAKNRQGRDIKGGLFWSAHQRFYRQMLMASKVKRCAELADQALREGMCVVIGLQSTGEANLASAREQGIGRARSSGGGGAEGGAGEASDEMDDFVSAPKMVLQNFISQWLFHFTELSEEMMSRRAMRRLQLKVYNACKDWGKLPSAADEADLNMRAAKLAAAKAARAEAAAAAAAAAASAGAAGTSRGAAAAAAVQTTASPYGRAVAPGGGAAAGGAYAAAAAPKPPAYDIDDSDSDVEITAVIEASPGGGGAAAAPVKPEPRSGVFGAAVKREPLASAPPAGPGRATANGGGAGPSSAGAGPSAARAGGSAVVLADDDDEIVMEAEKTADEIYKEKVNRALLAGELIDLAEDDEARLEADLRAMDAEEAAEERRRVQAARDEKAARLAAAVADAKEQLEFQRREVAKLEGGTNPTSAAAATDGAAAAVGGGAYGTAPPPATANGASQRPQGSGSRGASGSRAASGSSAAAGAAAEAGQPEVASPRRGRRRAVAKGAAAGLPPKGPSAPKPAAAGGSPAGSDVVMVDVGVAGAGSKRKASWGGEWWRAPELAADDEAALEDALEDDSPRAGGSAAAGAAADAPAADAPAAKRTRGAGGRRRAVVDSDDEDGEGAGGSKGSRGSKGAAKGAAARGKAAAKAAPEEEEVLEDDAAEASDSVDSDEDDFVSPVKTRGRKPAAAPARGRVTRGATAAAAGGAATAAGGGGSGSGVNILRLRAAKVRLTEAEKALDKAQKELDEFFRGPSAAGAGAASGSVRANGRPARAAAARANAAAASSGGAGTGAGAGGAARGGRGGAAAAVEEESSEEGSSSNESSEESSEVDDDDDFSPNKERRAQAREPNPAAYRHAVKNKPLKNVPESWGRGGGGGRGAREESEDLSEASSSDDEESSEAEEEPPAGAARGTRNTRGTNSGAAGPSNTTGTGTGTGTGAYGRRASLEDEEDEGEEGEEEVELIDEGPGAGALRGSGPARQRQGVALPEELRKCRTMLLRLLDAMELPVNPLDQLTELLGGEGAVAEMTGRKLQLVRNDAGKVVCKQRREDEAQKMVNMVEKEDFMAGRKRVAIISDAASTGISLQADRRVANQARRFHITLELPWSADKAIQQFGRSHRSNQASAPIYCLLVTKCGGEYRFAGAVAKRLTSLGALLRGDRRALGASSDLKPFDVDNKYGTQAINRLLECVCAGVHTVAGASPPDLPPELRPPATPEHLVPGSGQAQAAFMAAARGFLKTMGLVERSGSGYGGEFWQVVGAGSAAGRGRSADVPRFLNRLLGLPLQAQDVMFSYFFNIMESLIKQARTAGTYEEGILNLASSRVAVQEETVIHTDPHSGAATSYLEVDVDDGLSWDDAEQALEAALADMRAENAPPQAMAKVGFYIQKRQANVGGTGHPLVLLATAMRKTVLSSSRRLEYRIQRPQQLKGYVFTEFELEDKYVKVDKEVGKKHWTFWHEYLREGCLHGRQCARRQRLGACNFGSRVYRLYIVAGAVLPLLRQLFDTVMGSNAGRSGREGGKPMPRVARIALGDGRVVVGLSLLPQDADNFVARVQQ</sequence>
<feature type="compositionally biased region" description="Acidic residues" evidence="3">
    <location>
        <begin position="1446"/>
        <end position="1463"/>
    </location>
</feature>
<comment type="caution">
    <text evidence="7">The sequence shown here is derived from an EMBL/GenBank/DDBJ whole genome shotgun (WGS) entry which is preliminary data.</text>
</comment>
<feature type="domain" description="Strawberry notch helicase C" evidence="4">
    <location>
        <begin position="1508"/>
        <end position="1815"/>
    </location>
</feature>
<evidence type="ECO:0000256" key="1">
    <source>
        <dbReference type="ARBA" id="ARBA00006992"/>
    </source>
</evidence>
<feature type="coiled-coil region" evidence="2">
    <location>
        <begin position="1222"/>
        <end position="1249"/>
    </location>
</feature>
<feature type="compositionally biased region" description="Acidic residues" evidence="3">
    <location>
        <begin position="1321"/>
        <end position="1334"/>
    </location>
</feature>
<dbReference type="GO" id="GO:0005634">
    <property type="term" value="C:nucleus"/>
    <property type="evidence" value="ECO:0007669"/>
    <property type="project" value="TreeGrafter"/>
</dbReference>
<feature type="compositionally biased region" description="Low complexity" evidence="3">
    <location>
        <begin position="1016"/>
        <end position="1028"/>
    </location>
</feature>
<protein>
    <recommendedName>
        <fullName evidence="9">Strawberry notch</fullName>
    </recommendedName>
</protein>
<evidence type="ECO:0000256" key="2">
    <source>
        <dbReference type="SAM" id="Coils"/>
    </source>
</evidence>
<feature type="coiled-coil region" evidence="2">
    <location>
        <begin position="76"/>
        <end position="111"/>
    </location>
</feature>
<dbReference type="InterPro" id="IPR039187">
    <property type="entry name" value="SNO_AAA"/>
</dbReference>
<feature type="domain" description="Strawberry notch AAA" evidence="5">
    <location>
        <begin position="132"/>
        <end position="283"/>
    </location>
</feature>
<feature type="compositionally biased region" description="Basic and acidic residues" evidence="3">
    <location>
        <begin position="1335"/>
        <end position="1344"/>
    </location>
</feature>
<feature type="region of interest" description="Disordered" evidence="3">
    <location>
        <begin position="782"/>
        <end position="812"/>
    </location>
</feature>
<feature type="compositionally biased region" description="Gly residues" evidence="3">
    <location>
        <begin position="581"/>
        <end position="591"/>
    </location>
</feature>
<keyword evidence="2" id="KW-0175">Coiled coil</keyword>
<dbReference type="OrthoDB" id="421838at2759"/>
<feature type="compositionally biased region" description="Gly residues" evidence="3">
    <location>
        <begin position="1284"/>
        <end position="1302"/>
    </location>
</feature>
<feature type="compositionally biased region" description="Low complexity" evidence="3">
    <location>
        <begin position="1183"/>
        <end position="1207"/>
    </location>
</feature>
<dbReference type="Pfam" id="PF25373">
    <property type="entry name" value="SBNO"/>
    <property type="match status" value="1"/>
</dbReference>
<accession>A0A835Y5H5</accession>
<dbReference type="PANTHER" id="PTHR12706">
    <property type="entry name" value="STRAWBERRY NOTCH-RELATED"/>
    <property type="match status" value="1"/>
</dbReference>
<feature type="compositionally biased region" description="Basic residues" evidence="3">
    <location>
        <begin position="1097"/>
        <end position="1107"/>
    </location>
</feature>
<organism evidence="7 8">
    <name type="scientific">Edaphochlamys debaryana</name>
    <dbReference type="NCBI Taxonomy" id="47281"/>
    <lineage>
        <taxon>Eukaryota</taxon>
        <taxon>Viridiplantae</taxon>
        <taxon>Chlorophyta</taxon>
        <taxon>core chlorophytes</taxon>
        <taxon>Chlorophyceae</taxon>
        <taxon>CS clade</taxon>
        <taxon>Chlamydomonadales</taxon>
        <taxon>Chlamydomonadales incertae sedis</taxon>
        <taxon>Edaphochlamys</taxon>
    </lineage>
</organism>
<evidence type="ECO:0008006" key="9">
    <source>
        <dbReference type="Google" id="ProtNLM"/>
    </source>
</evidence>
<comment type="similarity">
    <text evidence="1">Belongs to the SBNO family.</text>
</comment>
<evidence type="ECO:0000259" key="4">
    <source>
        <dbReference type="Pfam" id="PF13871"/>
    </source>
</evidence>
<name>A0A835Y5H5_9CHLO</name>
<feature type="compositionally biased region" description="Acidic residues" evidence="3">
    <location>
        <begin position="1149"/>
        <end position="1172"/>
    </location>
</feature>
<feature type="region of interest" description="Disordered" evidence="3">
    <location>
        <begin position="937"/>
        <end position="1028"/>
    </location>
</feature>
<dbReference type="InterPro" id="IPR057332">
    <property type="entry name" value="SBNO_a/b_dom"/>
</dbReference>
<dbReference type="Proteomes" id="UP000612055">
    <property type="component" value="Unassembled WGS sequence"/>
</dbReference>
<feature type="domain" description="Strawberry notch AAA" evidence="5">
    <location>
        <begin position="346"/>
        <end position="490"/>
    </location>
</feature>
<feature type="compositionally biased region" description="Low complexity" evidence="3">
    <location>
        <begin position="1075"/>
        <end position="1096"/>
    </location>
</feature>
<feature type="compositionally biased region" description="Low complexity" evidence="3">
    <location>
        <begin position="802"/>
        <end position="812"/>
    </location>
</feature>
<evidence type="ECO:0000259" key="5">
    <source>
        <dbReference type="Pfam" id="PF13872"/>
    </source>
</evidence>
<gene>
    <name evidence="7" type="ORF">HYH03_005339</name>
</gene>
<feature type="region of interest" description="Disordered" evidence="3">
    <location>
        <begin position="1062"/>
        <end position="1217"/>
    </location>
</feature>
<evidence type="ECO:0000313" key="8">
    <source>
        <dbReference type="Proteomes" id="UP000612055"/>
    </source>
</evidence>
<feature type="compositionally biased region" description="Polar residues" evidence="3">
    <location>
        <begin position="1411"/>
        <end position="1426"/>
    </location>
</feature>
<dbReference type="Gene3D" id="3.40.50.300">
    <property type="entry name" value="P-loop containing nucleotide triphosphate hydrolases"/>
    <property type="match status" value="2"/>
</dbReference>
<dbReference type="GO" id="GO:0042393">
    <property type="term" value="F:histone binding"/>
    <property type="evidence" value="ECO:0007669"/>
    <property type="project" value="TreeGrafter"/>
</dbReference>
<feature type="region of interest" description="Disordered" evidence="3">
    <location>
        <begin position="286"/>
        <end position="311"/>
    </location>
</feature>
<feature type="domain" description="SBNO alpha/beta" evidence="6">
    <location>
        <begin position="1878"/>
        <end position="1983"/>
    </location>
</feature>
<dbReference type="EMBL" id="JAEHOE010000018">
    <property type="protein sequence ID" value="KAG2496515.1"/>
    <property type="molecule type" value="Genomic_DNA"/>
</dbReference>
<evidence type="ECO:0000259" key="6">
    <source>
        <dbReference type="Pfam" id="PF25373"/>
    </source>
</evidence>
<dbReference type="PANTHER" id="PTHR12706:SF30">
    <property type="entry name" value="PROTEIN STRAWBERRY NOTCH-RELATED"/>
    <property type="match status" value="1"/>
</dbReference>
<evidence type="ECO:0000313" key="7">
    <source>
        <dbReference type="EMBL" id="KAG2496515.1"/>
    </source>
</evidence>
<feature type="compositionally biased region" description="Gly residues" evidence="3">
    <location>
        <begin position="290"/>
        <end position="304"/>
    </location>
</feature>
<feature type="compositionally biased region" description="Acidic residues" evidence="3">
    <location>
        <begin position="1381"/>
        <end position="1403"/>
    </location>
</feature>
<feature type="compositionally biased region" description="Low complexity" evidence="3">
    <location>
        <begin position="948"/>
        <end position="991"/>
    </location>
</feature>
<dbReference type="Pfam" id="PF13871">
    <property type="entry name" value="Helicase_C_4"/>
    <property type="match status" value="1"/>
</dbReference>
<dbReference type="InterPro" id="IPR026741">
    <property type="entry name" value="SNO"/>
</dbReference>
<feature type="region of interest" description="Disordered" evidence="3">
    <location>
        <begin position="1250"/>
        <end position="1482"/>
    </location>
</feature>
<dbReference type="Pfam" id="PF13872">
    <property type="entry name" value="AAA_34"/>
    <property type="match status" value="2"/>
</dbReference>
<dbReference type="InterPro" id="IPR027417">
    <property type="entry name" value="P-loop_NTPase"/>
</dbReference>
<dbReference type="SUPFAM" id="SSF52540">
    <property type="entry name" value="P-loop containing nucleoside triphosphate hydrolases"/>
    <property type="match status" value="2"/>
</dbReference>
<feature type="compositionally biased region" description="Acidic residues" evidence="3">
    <location>
        <begin position="1062"/>
        <end position="1071"/>
    </location>
</feature>
<reference evidence="7" key="1">
    <citation type="journal article" date="2020" name="bioRxiv">
        <title>Comparative genomics of Chlamydomonas.</title>
        <authorList>
            <person name="Craig R.J."/>
            <person name="Hasan A.R."/>
            <person name="Ness R.W."/>
            <person name="Keightley P.D."/>
        </authorList>
    </citation>
    <scope>NUCLEOTIDE SEQUENCE</scope>
    <source>
        <strain evidence="7">CCAP 11/70</strain>
    </source>
</reference>
<dbReference type="InterPro" id="IPR026937">
    <property type="entry name" value="SBNO_Helicase_C_dom"/>
</dbReference>
<evidence type="ECO:0000256" key="3">
    <source>
        <dbReference type="SAM" id="MobiDB-lite"/>
    </source>
</evidence>
<dbReference type="GO" id="GO:0006355">
    <property type="term" value="P:regulation of DNA-templated transcription"/>
    <property type="evidence" value="ECO:0007669"/>
    <property type="project" value="InterPro"/>
</dbReference>
<feature type="compositionally biased region" description="Low complexity" evidence="3">
    <location>
        <begin position="1129"/>
        <end position="1146"/>
    </location>
</feature>